<organism evidence="2">
    <name type="scientific">Albugo laibachii Nc14</name>
    <dbReference type="NCBI Taxonomy" id="890382"/>
    <lineage>
        <taxon>Eukaryota</taxon>
        <taxon>Sar</taxon>
        <taxon>Stramenopiles</taxon>
        <taxon>Oomycota</taxon>
        <taxon>Peronosporomycetes</taxon>
        <taxon>Albuginales</taxon>
        <taxon>Albuginaceae</taxon>
        <taxon>Albugo</taxon>
    </lineage>
</organism>
<dbReference type="EMBL" id="FR824343">
    <property type="protein sequence ID" value="CCA25441.1"/>
    <property type="molecule type" value="Genomic_DNA"/>
</dbReference>
<reference evidence="2" key="2">
    <citation type="submission" date="2011-02" db="EMBL/GenBank/DDBJ databases">
        <authorList>
            <person name="MacLean D."/>
        </authorList>
    </citation>
    <scope>NUCLEOTIDE SEQUENCE</scope>
</reference>
<feature type="compositionally biased region" description="Basic and acidic residues" evidence="1">
    <location>
        <begin position="1"/>
        <end position="28"/>
    </location>
</feature>
<reference evidence="2" key="1">
    <citation type="journal article" date="2011" name="PLoS Biol.">
        <title>Gene gain and loss during evolution of obligate parasitism in the white rust pathogen of Arabidopsis thaliana.</title>
        <authorList>
            <person name="Kemen E."/>
            <person name="Gardiner A."/>
            <person name="Schultz-Larsen T."/>
            <person name="Kemen A.C."/>
            <person name="Balmuth A.L."/>
            <person name="Robert-Seilaniantz A."/>
            <person name="Bailey K."/>
            <person name="Holub E."/>
            <person name="Studholme D.J."/>
            <person name="Maclean D."/>
            <person name="Jones J.D."/>
        </authorList>
    </citation>
    <scope>NUCLEOTIDE SEQUENCE</scope>
</reference>
<dbReference type="HOGENOM" id="CLU_110480_0_0_1"/>
<accession>F0WVJ9</accession>
<feature type="region of interest" description="Disordered" evidence="1">
    <location>
        <begin position="1"/>
        <end position="76"/>
    </location>
</feature>
<evidence type="ECO:0000256" key="1">
    <source>
        <dbReference type="SAM" id="MobiDB-lite"/>
    </source>
</evidence>
<name>F0WVJ9_9STRA</name>
<protein>
    <submittedName>
        <fullName evidence="2">AlNc14C298G10334 protein</fullName>
    </submittedName>
</protein>
<evidence type="ECO:0000313" key="2">
    <source>
        <dbReference type="EMBL" id="CCA25441.1"/>
    </source>
</evidence>
<proteinExistence type="predicted"/>
<sequence length="211" mass="23695">MKKEQMKKKMVEKEVDSRGGEKGCRRSDSPVASVHLPASEKESSGLGQQDVWTKGSADRDNIRHNHSTEEEEISKYSASDVSQCAAECSCRSGGDTIAEIEQNTANAIAFINTGKWKDGEDISKDSVTRTKSKMGGKLMSMVWKFYYMSTETNAVTRRARAKCKFCHFGLDGRPERMLSLSENCKEILPHDRHQVYTMLASKQKFTLGRIL</sequence>
<gene>
    <name evidence="2" type="primary">AlNc14C298G10334</name>
    <name evidence="2" type="ORF">ALNC14_115850</name>
</gene>
<feature type="compositionally biased region" description="Basic and acidic residues" evidence="1">
    <location>
        <begin position="56"/>
        <end position="68"/>
    </location>
</feature>
<dbReference type="AlphaFoldDB" id="F0WVJ9"/>